<dbReference type="GO" id="GO:0004516">
    <property type="term" value="F:nicotinate phosphoribosyltransferase activity"/>
    <property type="evidence" value="ECO:0007669"/>
    <property type="project" value="UniProtKB-EC"/>
</dbReference>
<keyword evidence="6" id="KW-0662">Pyridine nucleotide biosynthesis</keyword>
<dbReference type="SUPFAM" id="SSF51690">
    <property type="entry name" value="Nicotinate/Quinolinate PRTase C-terminal domain-like"/>
    <property type="match status" value="1"/>
</dbReference>
<accession>A0A3P7P8W8</accession>
<dbReference type="Pfam" id="PF17767">
    <property type="entry name" value="NAPRTase_N"/>
    <property type="match status" value="1"/>
</dbReference>
<dbReference type="Gene3D" id="3.20.140.10">
    <property type="entry name" value="nicotinate phosphoribosyltransferase"/>
    <property type="match status" value="1"/>
</dbReference>
<keyword evidence="5" id="KW-0436">Ligase</keyword>
<reference evidence="9 10" key="1">
    <citation type="submission" date="2018-11" db="EMBL/GenBank/DDBJ databases">
        <authorList>
            <consortium name="Pathogen Informatics"/>
        </authorList>
    </citation>
    <scope>NUCLEOTIDE SEQUENCE [LARGE SCALE GENOMIC DNA]</scope>
</reference>
<dbReference type="OrthoDB" id="193380at2759"/>
<evidence type="ECO:0000256" key="4">
    <source>
        <dbReference type="ARBA" id="ARBA00022553"/>
    </source>
</evidence>
<evidence type="ECO:0000256" key="6">
    <source>
        <dbReference type="ARBA" id="ARBA00022642"/>
    </source>
</evidence>
<evidence type="ECO:0000256" key="2">
    <source>
        <dbReference type="ARBA" id="ARBA00010897"/>
    </source>
</evidence>
<keyword evidence="10" id="KW-1185">Reference proteome</keyword>
<dbReference type="InterPro" id="IPR040727">
    <property type="entry name" value="NAPRTase_N"/>
</dbReference>
<dbReference type="AlphaFoldDB" id="A0A3P7P8W8"/>
<dbReference type="GO" id="GO:0005829">
    <property type="term" value="C:cytosol"/>
    <property type="evidence" value="ECO:0007669"/>
    <property type="project" value="TreeGrafter"/>
</dbReference>
<comment type="similarity">
    <text evidence="2">Belongs to the NAPRTase family.</text>
</comment>
<gene>
    <name evidence="9" type="ORF">DILT_LOCUS12333</name>
</gene>
<dbReference type="EMBL" id="UYRU01066034">
    <property type="protein sequence ID" value="VDN16502.1"/>
    <property type="molecule type" value="Genomic_DNA"/>
</dbReference>
<evidence type="ECO:0000256" key="1">
    <source>
        <dbReference type="ARBA" id="ARBA00004952"/>
    </source>
</evidence>
<dbReference type="GO" id="GO:0034355">
    <property type="term" value="P:NAD+ biosynthetic process via the salvage pathway"/>
    <property type="evidence" value="ECO:0007669"/>
    <property type="project" value="TreeGrafter"/>
</dbReference>
<comment type="catalytic activity">
    <reaction evidence="7">
        <text>5-phospho-alpha-D-ribose 1-diphosphate + nicotinate + ATP + H2O = nicotinate beta-D-ribonucleotide + ADP + phosphate + diphosphate</text>
        <dbReference type="Rhea" id="RHEA:36163"/>
        <dbReference type="ChEBI" id="CHEBI:15377"/>
        <dbReference type="ChEBI" id="CHEBI:30616"/>
        <dbReference type="ChEBI" id="CHEBI:32544"/>
        <dbReference type="ChEBI" id="CHEBI:33019"/>
        <dbReference type="ChEBI" id="CHEBI:43474"/>
        <dbReference type="ChEBI" id="CHEBI:57502"/>
        <dbReference type="ChEBI" id="CHEBI:58017"/>
        <dbReference type="ChEBI" id="CHEBI:456216"/>
        <dbReference type="EC" id="6.3.4.21"/>
    </reaction>
</comment>
<name>A0A3P7P8W8_DIBLA</name>
<evidence type="ECO:0000256" key="7">
    <source>
        <dbReference type="ARBA" id="ARBA00048668"/>
    </source>
</evidence>
<proteinExistence type="inferred from homology"/>
<dbReference type="PANTHER" id="PTHR11098:SF1">
    <property type="entry name" value="NICOTINATE PHOSPHORIBOSYLTRANSFERASE"/>
    <property type="match status" value="1"/>
</dbReference>
<protein>
    <recommendedName>
        <fullName evidence="3">nicotinate phosphoribosyltransferase</fullName>
        <ecNumber evidence="3">6.3.4.21</ecNumber>
    </recommendedName>
</protein>
<evidence type="ECO:0000256" key="5">
    <source>
        <dbReference type="ARBA" id="ARBA00022598"/>
    </source>
</evidence>
<evidence type="ECO:0000259" key="8">
    <source>
        <dbReference type="Pfam" id="PF17767"/>
    </source>
</evidence>
<keyword evidence="4" id="KW-0597">Phosphoprotein</keyword>
<evidence type="ECO:0000313" key="9">
    <source>
        <dbReference type="EMBL" id="VDN16502.1"/>
    </source>
</evidence>
<dbReference type="InterPro" id="IPR036068">
    <property type="entry name" value="Nicotinate_pribotase-like_C"/>
</dbReference>
<organism evidence="9 10">
    <name type="scientific">Dibothriocephalus latus</name>
    <name type="common">Fish tapeworm</name>
    <name type="synonym">Diphyllobothrium latum</name>
    <dbReference type="NCBI Taxonomy" id="60516"/>
    <lineage>
        <taxon>Eukaryota</taxon>
        <taxon>Metazoa</taxon>
        <taxon>Spiralia</taxon>
        <taxon>Lophotrochozoa</taxon>
        <taxon>Platyhelminthes</taxon>
        <taxon>Cestoda</taxon>
        <taxon>Eucestoda</taxon>
        <taxon>Diphyllobothriidea</taxon>
        <taxon>Diphyllobothriidae</taxon>
        <taxon>Dibothriocephalus</taxon>
    </lineage>
</organism>
<dbReference type="EC" id="6.3.4.21" evidence="3"/>
<sequence>MLIGKWSSYRFLQVFFKWIVIQQIYSDSWLTHVQDSLLIIADIHYIRSIFPDHADEAFFDFLAKLDLSGLTVWAIKEGTAVFPNVPLLIIQGPLAVCQLLETPLLNFINYASLVTTNAARIRLAVGESKELAEFGLRRAQGPNGGISASLYSFLGGL</sequence>
<dbReference type="Proteomes" id="UP000281553">
    <property type="component" value="Unassembled WGS sequence"/>
</dbReference>
<dbReference type="InterPro" id="IPR007229">
    <property type="entry name" value="Nic_PRibTrfase-Fam"/>
</dbReference>
<comment type="pathway">
    <text evidence="1">Cofactor biosynthesis; NAD(+) biosynthesis; nicotinate D-ribonucleotide from nicotinate: step 1/1.</text>
</comment>
<evidence type="ECO:0000256" key="3">
    <source>
        <dbReference type="ARBA" id="ARBA00013236"/>
    </source>
</evidence>
<evidence type="ECO:0000313" key="10">
    <source>
        <dbReference type="Proteomes" id="UP000281553"/>
    </source>
</evidence>
<dbReference type="UniPathway" id="UPA00253">
    <property type="reaction ID" value="UER00457"/>
</dbReference>
<feature type="domain" description="Nicotinate phosphoribosyltransferase N-terminal" evidence="8">
    <location>
        <begin position="40"/>
        <end position="109"/>
    </location>
</feature>
<dbReference type="SUPFAM" id="SSF54675">
    <property type="entry name" value="Nicotinate/Quinolinate PRTase N-terminal domain-like"/>
    <property type="match status" value="1"/>
</dbReference>
<dbReference type="PANTHER" id="PTHR11098">
    <property type="entry name" value="NICOTINATE PHOSPHORIBOSYLTRANSFERASE"/>
    <property type="match status" value="1"/>
</dbReference>